<dbReference type="InterPro" id="IPR050640">
    <property type="entry name" value="Bact_2-comp_sensor_kinase"/>
</dbReference>
<feature type="domain" description="Signal transduction histidine kinase internal region" evidence="3">
    <location>
        <begin position="484"/>
        <end position="562"/>
    </location>
</feature>
<dbReference type="SMART" id="SM00028">
    <property type="entry name" value="TPR"/>
    <property type="match status" value="6"/>
</dbReference>
<dbReference type="EMBL" id="JAFKCT010000007">
    <property type="protein sequence ID" value="MBN7812426.1"/>
    <property type="molecule type" value="Genomic_DNA"/>
</dbReference>
<dbReference type="PANTHER" id="PTHR34220">
    <property type="entry name" value="SENSOR HISTIDINE KINASE YPDA"/>
    <property type="match status" value="1"/>
</dbReference>
<keyword evidence="2" id="KW-1133">Transmembrane helix</keyword>
<dbReference type="InterPro" id="IPR010559">
    <property type="entry name" value="Sig_transdc_His_kin_internal"/>
</dbReference>
<reference evidence="4 5" key="1">
    <citation type="submission" date="2021-03" db="EMBL/GenBank/DDBJ databases">
        <title>novel species isolated from a fishpond in China.</title>
        <authorList>
            <person name="Lu H."/>
            <person name="Cai Z."/>
        </authorList>
    </citation>
    <scope>NUCLEOTIDE SEQUENCE [LARGE SCALE GENOMIC DNA]</scope>
    <source>
        <strain evidence="4 5">H41</strain>
    </source>
</reference>
<protein>
    <submittedName>
        <fullName evidence="4">Tetratricopeptide repeat protein</fullName>
    </submittedName>
</protein>
<dbReference type="InterPro" id="IPR036890">
    <property type="entry name" value="HATPase_C_sf"/>
</dbReference>
<proteinExistence type="predicted"/>
<feature type="coiled-coil region" evidence="1">
    <location>
        <begin position="462"/>
        <end position="491"/>
    </location>
</feature>
<evidence type="ECO:0000256" key="2">
    <source>
        <dbReference type="SAM" id="Phobius"/>
    </source>
</evidence>
<dbReference type="PANTHER" id="PTHR34220:SF7">
    <property type="entry name" value="SENSOR HISTIDINE KINASE YPDA"/>
    <property type="match status" value="1"/>
</dbReference>
<dbReference type="Proteomes" id="UP000664317">
    <property type="component" value="Unassembled WGS sequence"/>
</dbReference>
<feature type="transmembrane region" description="Helical" evidence="2">
    <location>
        <begin position="440"/>
        <end position="461"/>
    </location>
</feature>
<name>A0ABS3C774_9BACT</name>
<dbReference type="SUPFAM" id="SSF55874">
    <property type="entry name" value="ATPase domain of HSP90 chaperone/DNA topoisomerase II/histidine kinase"/>
    <property type="match status" value="1"/>
</dbReference>
<dbReference type="InterPro" id="IPR011990">
    <property type="entry name" value="TPR-like_helical_dom_sf"/>
</dbReference>
<evidence type="ECO:0000256" key="1">
    <source>
        <dbReference type="SAM" id="Coils"/>
    </source>
</evidence>
<evidence type="ECO:0000313" key="4">
    <source>
        <dbReference type="EMBL" id="MBN7812426.1"/>
    </source>
</evidence>
<keyword evidence="1" id="KW-0175">Coiled coil</keyword>
<dbReference type="Pfam" id="PF06580">
    <property type="entry name" value="His_kinase"/>
    <property type="match status" value="1"/>
</dbReference>
<dbReference type="SUPFAM" id="SSF48452">
    <property type="entry name" value="TPR-like"/>
    <property type="match status" value="2"/>
</dbReference>
<evidence type="ECO:0000259" key="3">
    <source>
        <dbReference type="Pfam" id="PF06580"/>
    </source>
</evidence>
<keyword evidence="5" id="KW-1185">Reference proteome</keyword>
<dbReference type="Gene3D" id="1.25.40.10">
    <property type="entry name" value="Tetratricopeptide repeat domain"/>
    <property type="match status" value="2"/>
</dbReference>
<accession>A0ABS3C774</accession>
<comment type="caution">
    <text evidence="4">The sequence shown here is derived from an EMBL/GenBank/DDBJ whole genome shotgun (WGS) entry which is preliminary data.</text>
</comment>
<dbReference type="Gene3D" id="3.30.565.10">
    <property type="entry name" value="Histidine kinase-like ATPase, C-terminal domain"/>
    <property type="match status" value="1"/>
</dbReference>
<dbReference type="Pfam" id="PF13424">
    <property type="entry name" value="TPR_12"/>
    <property type="match status" value="2"/>
</dbReference>
<dbReference type="InterPro" id="IPR019734">
    <property type="entry name" value="TPR_rpt"/>
</dbReference>
<dbReference type="RefSeq" id="WP_206579207.1">
    <property type="nucleotide sequence ID" value="NZ_JAFKCT010000007.1"/>
</dbReference>
<evidence type="ECO:0000313" key="5">
    <source>
        <dbReference type="Proteomes" id="UP000664317"/>
    </source>
</evidence>
<keyword evidence="2" id="KW-0812">Transmembrane</keyword>
<organism evidence="4 5">
    <name type="scientific">Algoriphagus oliviformis</name>
    <dbReference type="NCBI Taxonomy" id="2811231"/>
    <lineage>
        <taxon>Bacteria</taxon>
        <taxon>Pseudomonadati</taxon>
        <taxon>Bacteroidota</taxon>
        <taxon>Cytophagia</taxon>
        <taxon>Cytophagales</taxon>
        <taxon>Cyclobacteriaceae</taxon>
        <taxon>Algoriphagus</taxon>
    </lineage>
</organism>
<sequence>MCRLTLIFFLILLAPPVFGQRLVDSLRNELARPGLADSSRTDLYNELAFAYAGINPVLGHAYADSALALATESGLASRATSALNYRGVNYWYQGEDSLALLAYRQVLEAHQKSGNRKGQASATNNIALIEYRNGNYGEALQSHEAATAIFEELGLRKNTISSLANTGVVFLALADYPNAQEYFLRALGKTEPEDIWERANCFNNLGLIEKNLGNYVEAEGHYLEALELYRKSENVQSEASALGNLSVVMQLQGKLDDSQSYIRQALALNKTIGNARRIASDYSNWGTLALEMGKPELAEKYLDSAKNLYLESGEKLNLSAVYLSLAKAKAALGYPTAASMRLEREALRYAEESGSLEAQRAAWAALSESLEKSGDYRGSLAAFRKYRQFEDSIFNDENEHQLLAAKIGYEFEARERQLTESFETDRQLLESEREQARWRAGFYLTLAIGMVLLAVLGIFLLRMQAKNKRAKLESEFRAKAAELELKALKAQMNPHFIFNALSSISNFLLKNQPEEADRYLTRFARLIRRILEYSELTEISLAEEVALLRDYIAIEALRLGKEVEFGVELEDGVDAASLLMPPLILQPLVENSLWHGISHIPGEGKITLKVFRQQSSYLLVLRDNGAGLRESVQVEEKHQSMGMHLVESRLESLHKDRPNSAWSLFWESLASGYEVRLTFTPRENLSAI</sequence>
<keyword evidence="2" id="KW-0472">Membrane</keyword>
<gene>
    <name evidence="4" type="ORF">J0A68_15845</name>
</gene>